<sequence length="160" mass="18153">MTYGELMADDFTPSYDAGNELLITKFSAAEDDDVESLRVFHEDPGFKWWFLCPEIQAHISDGRELDEETPVILKHTRIFVLNRGMNTKLTLPDGQHVYPQENIPPMHITTVQLAYGTRYNVVQQETDAILANICTAVIRLQKPTILTCYAGPLTSLSPRR</sequence>
<reference evidence="2" key="1">
    <citation type="journal article" date="2023" name="Mol. Phylogenet. Evol.">
        <title>Genome-scale phylogeny and comparative genomics of the fungal order Sordariales.</title>
        <authorList>
            <person name="Hensen N."/>
            <person name="Bonometti L."/>
            <person name="Westerberg I."/>
            <person name="Brannstrom I.O."/>
            <person name="Guillou S."/>
            <person name="Cros-Aarteil S."/>
            <person name="Calhoun S."/>
            <person name="Haridas S."/>
            <person name="Kuo A."/>
            <person name="Mondo S."/>
            <person name="Pangilinan J."/>
            <person name="Riley R."/>
            <person name="LaButti K."/>
            <person name="Andreopoulos B."/>
            <person name="Lipzen A."/>
            <person name="Chen C."/>
            <person name="Yan M."/>
            <person name="Daum C."/>
            <person name="Ng V."/>
            <person name="Clum A."/>
            <person name="Steindorff A."/>
            <person name="Ohm R.A."/>
            <person name="Martin F."/>
            <person name="Silar P."/>
            <person name="Natvig D.O."/>
            <person name="Lalanne C."/>
            <person name="Gautier V."/>
            <person name="Ament-Velasquez S.L."/>
            <person name="Kruys A."/>
            <person name="Hutchinson M.I."/>
            <person name="Powell A.J."/>
            <person name="Barry K."/>
            <person name="Miller A.N."/>
            <person name="Grigoriev I.V."/>
            <person name="Debuchy R."/>
            <person name="Gladieux P."/>
            <person name="Hiltunen Thoren M."/>
            <person name="Johannesson H."/>
        </authorList>
    </citation>
    <scope>NUCLEOTIDE SEQUENCE [LARGE SCALE GENOMIC DNA]</scope>
    <source>
        <strain evidence="2">CBS 340.73</strain>
    </source>
</reference>
<dbReference type="AlphaFoldDB" id="A0AAN6NJT6"/>
<accession>A0AAN6NJT6</accession>
<evidence type="ECO:0000313" key="1">
    <source>
        <dbReference type="EMBL" id="KAK3945308.1"/>
    </source>
</evidence>
<proteinExistence type="predicted"/>
<protein>
    <submittedName>
        <fullName evidence="1">Uncharacterized protein</fullName>
    </submittedName>
</protein>
<organism evidence="1 2">
    <name type="scientific">Diplogelasinospora grovesii</name>
    <dbReference type="NCBI Taxonomy" id="303347"/>
    <lineage>
        <taxon>Eukaryota</taxon>
        <taxon>Fungi</taxon>
        <taxon>Dikarya</taxon>
        <taxon>Ascomycota</taxon>
        <taxon>Pezizomycotina</taxon>
        <taxon>Sordariomycetes</taxon>
        <taxon>Sordariomycetidae</taxon>
        <taxon>Sordariales</taxon>
        <taxon>Diplogelasinosporaceae</taxon>
        <taxon>Diplogelasinospora</taxon>
    </lineage>
</organism>
<name>A0AAN6NJT6_9PEZI</name>
<dbReference type="Proteomes" id="UP001303473">
    <property type="component" value="Unassembled WGS sequence"/>
</dbReference>
<evidence type="ECO:0000313" key="2">
    <source>
        <dbReference type="Proteomes" id="UP001303473"/>
    </source>
</evidence>
<gene>
    <name evidence="1" type="ORF">QBC46DRAFT_433617</name>
</gene>
<comment type="caution">
    <text evidence="1">The sequence shown here is derived from an EMBL/GenBank/DDBJ whole genome shotgun (WGS) entry which is preliminary data.</text>
</comment>
<dbReference type="EMBL" id="MU853755">
    <property type="protein sequence ID" value="KAK3945308.1"/>
    <property type="molecule type" value="Genomic_DNA"/>
</dbReference>
<keyword evidence="2" id="KW-1185">Reference proteome</keyword>